<evidence type="ECO:0000313" key="3">
    <source>
        <dbReference type="EnsemblProtists" id="EKX34033"/>
    </source>
</evidence>
<feature type="region of interest" description="Disordered" evidence="1">
    <location>
        <begin position="122"/>
        <end position="186"/>
    </location>
</feature>
<feature type="region of interest" description="Disordered" evidence="1">
    <location>
        <begin position="40"/>
        <end position="109"/>
    </location>
</feature>
<evidence type="ECO:0000256" key="1">
    <source>
        <dbReference type="SAM" id="MobiDB-lite"/>
    </source>
</evidence>
<dbReference type="HOGENOM" id="CLU_744853_0_0_1"/>
<reference evidence="4" key="2">
    <citation type="submission" date="2012-11" db="EMBL/GenBank/DDBJ databases">
        <authorList>
            <person name="Kuo A."/>
            <person name="Curtis B.A."/>
            <person name="Tanifuji G."/>
            <person name="Burki F."/>
            <person name="Gruber A."/>
            <person name="Irimia M."/>
            <person name="Maruyama S."/>
            <person name="Arias M.C."/>
            <person name="Ball S.G."/>
            <person name="Gile G.H."/>
            <person name="Hirakawa Y."/>
            <person name="Hopkins J.F."/>
            <person name="Rensing S.A."/>
            <person name="Schmutz J."/>
            <person name="Symeonidi A."/>
            <person name="Elias M."/>
            <person name="Eveleigh R.J."/>
            <person name="Herman E.K."/>
            <person name="Klute M.J."/>
            <person name="Nakayama T."/>
            <person name="Obornik M."/>
            <person name="Reyes-Prieto A."/>
            <person name="Armbrust E.V."/>
            <person name="Aves S.J."/>
            <person name="Beiko R.G."/>
            <person name="Coutinho P."/>
            <person name="Dacks J.B."/>
            <person name="Durnford D.G."/>
            <person name="Fast N.M."/>
            <person name="Green B.R."/>
            <person name="Grisdale C."/>
            <person name="Hempe F."/>
            <person name="Henrissat B."/>
            <person name="Hoppner M.P."/>
            <person name="Ishida K.-I."/>
            <person name="Kim E."/>
            <person name="Koreny L."/>
            <person name="Kroth P.G."/>
            <person name="Liu Y."/>
            <person name="Malik S.-B."/>
            <person name="Maier U.G."/>
            <person name="McRose D."/>
            <person name="Mock T."/>
            <person name="Neilson J.A."/>
            <person name="Onodera N.T."/>
            <person name="Poole A.M."/>
            <person name="Pritham E.J."/>
            <person name="Richards T.A."/>
            <person name="Rocap G."/>
            <person name="Roy S.W."/>
            <person name="Sarai C."/>
            <person name="Schaack S."/>
            <person name="Shirato S."/>
            <person name="Slamovits C.H."/>
            <person name="Spencer D.F."/>
            <person name="Suzuki S."/>
            <person name="Worden A.Z."/>
            <person name="Zauner S."/>
            <person name="Barry K."/>
            <person name="Bell C."/>
            <person name="Bharti A.K."/>
            <person name="Crow J.A."/>
            <person name="Grimwood J."/>
            <person name="Kramer R."/>
            <person name="Lindquist E."/>
            <person name="Lucas S."/>
            <person name="Salamov A."/>
            <person name="McFadden G.I."/>
            <person name="Lane C.E."/>
            <person name="Keeling P.J."/>
            <person name="Gray M.W."/>
            <person name="Grigoriev I.V."/>
            <person name="Archibald J.M."/>
        </authorList>
    </citation>
    <scope>NUCLEOTIDE SEQUENCE</scope>
    <source>
        <strain evidence="4">CCMP2712</strain>
    </source>
</reference>
<dbReference type="EnsemblProtists" id="EKX34033">
    <property type="protein sequence ID" value="EKX34033"/>
    <property type="gene ID" value="GUITHDRAFT_119773"/>
</dbReference>
<evidence type="ECO:0000313" key="2">
    <source>
        <dbReference type="EMBL" id="EKX34033.1"/>
    </source>
</evidence>
<dbReference type="KEGG" id="gtt:GUITHDRAFT_119773"/>
<keyword evidence="4" id="KW-1185">Reference proteome</keyword>
<reference evidence="2 4" key="1">
    <citation type="journal article" date="2012" name="Nature">
        <title>Algal genomes reveal evolutionary mosaicism and the fate of nucleomorphs.</title>
        <authorList>
            <consortium name="DOE Joint Genome Institute"/>
            <person name="Curtis B.A."/>
            <person name="Tanifuji G."/>
            <person name="Burki F."/>
            <person name="Gruber A."/>
            <person name="Irimia M."/>
            <person name="Maruyama S."/>
            <person name="Arias M.C."/>
            <person name="Ball S.G."/>
            <person name="Gile G.H."/>
            <person name="Hirakawa Y."/>
            <person name="Hopkins J.F."/>
            <person name="Kuo A."/>
            <person name="Rensing S.A."/>
            <person name="Schmutz J."/>
            <person name="Symeonidi A."/>
            <person name="Elias M."/>
            <person name="Eveleigh R.J."/>
            <person name="Herman E.K."/>
            <person name="Klute M.J."/>
            <person name="Nakayama T."/>
            <person name="Obornik M."/>
            <person name="Reyes-Prieto A."/>
            <person name="Armbrust E.V."/>
            <person name="Aves S.J."/>
            <person name="Beiko R.G."/>
            <person name="Coutinho P."/>
            <person name="Dacks J.B."/>
            <person name="Durnford D.G."/>
            <person name="Fast N.M."/>
            <person name="Green B.R."/>
            <person name="Grisdale C.J."/>
            <person name="Hempel F."/>
            <person name="Henrissat B."/>
            <person name="Hoppner M.P."/>
            <person name="Ishida K."/>
            <person name="Kim E."/>
            <person name="Koreny L."/>
            <person name="Kroth P.G."/>
            <person name="Liu Y."/>
            <person name="Malik S.B."/>
            <person name="Maier U.G."/>
            <person name="McRose D."/>
            <person name="Mock T."/>
            <person name="Neilson J.A."/>
            <person name="Onodera N.T."/>
            <person name="Poole A.M."/>
            <person name="Pritham E.J."/>
            <person name="Richards T.A."/>
            <person name="Rocap G."/>
            <person name="Roy S.W."/>
            <person name="Sarai C."/>
            <person name="Schaack S."/>
            <person name="Shirato S."/>
            <person name="Slamovits C.H."/>
            <person name="Spencer D.F."/>
            <person name="Suzuki S."/>
            <person name="Worden A.Z."/>
            <person name="Zauner S."/>
            <person name="Barry K."/>
            <person name="Bell C."/>
            <person name="Bharti A.K."/>
            <person name="Crow J.A."/>
            <person name="Grimwood J."/>
            <person name="Kramer R."/>
            <person name="Lindquist E."/>
            <person name="Lucas S."/>
            <person name="Salamov A."/>
            <person name="McFadden G.I."/>
            <person name="Lane C.E."/>
            <person name="Keeling P.J."/>
            <person name="Gray M.W."/>
            <person name="Grigoriev I.V."/>
            <person name="Archibald J.M."/>
        </authorList>
    </citation>
    <scope>NUCLEOTIDE SEQUENCE</scope>
    <source>
        <strain evidence="2 4">CCMP2712</strain>
    </source>
</reference>
<protein>
    <submittedName>
        <fullName evidence="2 3">Uncharacterized protein</fullName>
    </submittedName>
</protein>
<feature type="region of interest" description="Disordered" evidence="1">
    <location>
        <begin position="1"/>
        <end position="24"/>
    </location>
</feature>
<feature type="compositionally biased region" description="Basic and acidic residues" evidence="1">
    <location>
        <begin position="171"/>
        <end position="186"/>
    </location>
</feature>
<evidence type="ECO:0000313" key="4">
    <source>
        <dbReference type="Proteomes" id="UP000011087"/>
    </source>
</evidence>
<feature type="compositionally biased region" description="Basic and acidic residues" evidence="1">
    <location>
        <begin position="136"/>
        <end position="155"/>
    </location>
</feature>
<dbReference type="EMBL" id="JH993121">
    <property type="protein sequence ID" value="EKX34033.1"/>
    <property type="molecule type" value="Genomic_DNA"/>
</dbReference>
<accession>L1ICS1</accession>
<organism evidence="2">
    <name type="scientific">Guillardia theta (strain CCMP2712)</name>
    <name type="common">Cryptophyte</name>
    <dbReference type="NCBI Taxonomy" id="905079"/>
    <lineage>
        <taxon>Eukaryota</taxon>
        <taxon>Cryptophyceae</taxon>
        <taxon>Pyrenomonadales</taxon>
        <taxon>Geminigeraceae</taxon>
        <taxon>Guillardia</taxon>
    </lineage>
</organism>
<name>L1ICS1_GUITC</name>
<dbReference type="GeneID" id="17290787"/>
<reference evidence="3" key="3">
    <citation type="submission" date="2016-03" db="UniProtKB">
        <authorList>
            <consortium name="EnsemblProtists"/>
        </authorList>
    </citation>
    <scope>IDENTIFICATION</scope>
</reference>
<feature type="compositionally biased region" description="Basic and acidic residues" evidence="1">
    <location>
        <begin position="93"/>
        <end position="104"/>
    </location>
</feature>
<dbReference type="RefSeq" id="XP_005821013.1">
    <property type="nucleotide sequence ID" value="XM_005820956.1"/>
</dbReference>
<feature type="compositionally biased region" description="Basic residues" evidence="1">
    <location>
        <begin position="68"/>
        <end position="80"/>
    </location>
</feature>
<dbReference type="OrthoDB" id="10665931at2759"/>
<dbReference type="AlphaFoldDB" id="L1ICS1"/>
<dbReference type="Proteomes" id="UP000011087">
    <property type="component" value="Unassembled WGS sequence"/>
</dbReference>
<dbReference type="PaxDb" id="55529-EKX34033"/>
<gene>
    <name evidence="2" type="ORF">GUITHDRAFT_119773</name>
</gene>
<proteinExistence type="predicted"/>
<sequence>MLHLHTDAFRSQQHGKAGKLMQRASASAVDMSRCLLSLRGGAAKRRQPRHRLDNAEDSSSSEDAVIRSLHRRRQLSKKKRECSDSDSQQNHGGKHDMHGNEEQKGGYGGWMMMNPTVVAEAGKGAGKAAAGKTRSLRAESSREEKRAAREKRNETLSRAVPSGPKKLSRGGSKETGRGAGVVKERRERRERSSIYEEWAAKSWKSCFFYRKSARVESRYLNESLKRDLKRRRRHFSQGGMLLHKAVGSVTNIFDLLATLSVRVIPLEVQDYRIEWKDPMPFFDYDEKFRMDKIKVENVSSLLFPRYYLPRVSRAPALHSTPLPFFNFVCSKIIVFLLEDECHGGLRESKDNRRAVKRLRWRRERQKGGYQRA</sequence>